<reference evidence="3" key="1">
    <citation type="submission" date="2016-11" db="EMBL/GenBank/DDBJ databases">
        <authorList>
            <person name="Varghese N."/>
            <person name="Submissions S."/>
        </authorList>
    </citation>
    <scope>NUCLEOTIDE SEQUENCE [LARGE SCALE GENOMIC DNA]</scope>
    <source>
        <strain evidence="3">DSM 19858</strain>
    </source>
</reference>
<dbReference type="SUPFAM" id="SSF56300">
    <property type="entry name" value="Metallo-dependent phosphatases"/>
    <property type="match status" value="1"/>
</dbReference>
<protein>
    <submittedName>
        <fullName evidence="2">Calcineurin-like phosphoesterase</fullName>
    </submittedName>
</protein>
<evidence type="ECO:0000313" key="3">
    <source>
        <dbReference type="Proteomes" id="UP000184543"/>
    </source>
</evidence>
<dbReference type="GO" id="GO:0016787">
    <property type="term" value="F:hydrolase activity"/>
    <property type="evidence" value="ECO:0007669"/>
    <property type="project" value="InterPro"/>
</dbReference>
<dbReference type="EMBL" id="FQYU01000001">
    <property type="protein sequence ID" value="SHI44329.1"/>
    <property type="molecule type" value="Genomic_DNA"/>
</dbReference>
<feature type="domain" description="Calcineurin-like phosphoesterase" evidence="1">
    <location>
        <begin position="32"/>
        <end position="376"/>
    </location>
</feature>
<sequence>MSFDVKALLLGFLFLLSCQRKPVPAKVPKDTIRIAFLSDVHLTDVRGALQDIGYKGVENPTKGNKAFIRTMEAQLHSTRLFNENYFAFLTALDDVVKKGIKLVALPGDFSDDGQPINVRGLNKILNAYSEKHGISFFITTGNHDPTGPFGEPGGKKDFMGARGQRQAIMSQEGMYTSKPGELPVIVSNDIREMGYKEIVDELSLHGFYPRKNYIYWETPYTEYTYDDYTFEQARAAASLDKRTYRIAGHSKPLPDVSYMVEPITGLWLVALDANVYLPKENGEGYHGASIGYNQTIEHKKHLIDWVANICSKADELGKTVIAFSHYPMIGFNDGTSEKMKQLFGERAFQAHRIPKDTVAQIFADAGLKIHVGGHMHLNDTGIKKTPKGNTLVNIQVPSPAAYKPAYKILEIADESTVTVKTVTLDSVPGFDEFFPLYKWEHDFLLKQNRADIWNEEVLTSKDYRAFTNFHLEELVRLRFLPSDWPPSLKELLLRLDGRQLYILSHLNTKDTGIDITKIGTDDELPEWKQALNMARNTLKDDSLDAFSKWTGQDMIADFYRFRSADELALADIPSERIAQYRTLIASLKKNTHPLLSELRLFADILGLQMQGEPSNNFTIDLKKGALVPN</sequence>
<keyword evidence="3" id="KW-1185">Reference proteome</keyword>
<dbReference type="InterPro" id="IPR029052">
    <property type="entry name" value="Metallo-depent_PP-like"/>
</dbReference>
<accession>A0A1M6B6E6</accession>
<organism evidence="2 3">
    <name type="scientific">Pseudozobellia thermophila</name>
    <dbReference type="NCBI Taxonomy" id="192903"/>
    <lineage>
        <taxon>Bacteria</taxon>
        <taxon>Pseudomonadati</taxon>
        <taxon>Bacteroidota</taxon>
        <taxon>Flavobacteriia</taxon>
        <taxon>Flavobacteriales</taxon>
        <taxon>Flavobacteriaceae</taxon>
        <taxon>Pseudozobellia</taxon>
    </lineage>
</organism>
<dbReference type="RefSeq" id="WP_072987348.1">
    <property type="nucleotide sequence ID" value="NZ_FQYU01000001.1"/>
</dbReference>
<dbReference type="Proteomes" id="UP000184543">
    <property type="component" value="Unassembled WGS sequence"/>
</dbReference>
<dbReference type="Pfam" id="PF00149">
    <property type="entry name" value="Metallophos"/>
    <property type="match status" value="1"/>
</dbReference>
<dbReference type="PROSITE" id="PS51257">
    <property type="entry name" value="PROKAR_LIPOPROTEIN"/>
    <property type="match status" value="1"/>
</dbReference>
<dbReference type="Gene3D" id="3.60.21.10">
    <property type="match status" value="2"/>
</dbReference>
<dbReference type="InterPro" id="IPR004843">
    <property type="entry name" value="Calcineurin-like_PHP"/>
</dbReference>
<dbReference type="STRING" id="192903.SAMN04488513_101304"/>
<name>A0A1M6B6E6_9FLAO</name>
<dbReference type="OrthoDB" id="5695107at2"/>
<proteinExistence type="predicted"/>
<evidence type="ECO:0000313" key="2">
    <source>
        <dbReference type="EMBL" id="SHI44329.1"/>
    </source>
</evidence>
<dbReference type="AlphaFoldDB" id="A0A1M6B6E6"/>
<evidence type="ECO:0000259" key="1">
    <source>
        <dbReference type="Pfam" id="PF00149"/>
    </source>
</evidence>
<gene>
    <name evidence="2" type="ORF">SAMN04488513_101304</name>
</gene>